<keyword evidence="2" id="KW-1185">Reference proteome</keyword>
<dbReference type="STRING" id="686624.SAMN04488242_0190"/>
<evidence type="ECO:0000313" key="2">
    <source>
        <dbReference type="Proteomes" id="UP000199475"/>
    </source>
</evidence>
<proteinExistence type="predicted"/>
<protein>
    <submittedName>
        <fullName evidence="1">Uncharacterized protein</fullName>
    </submittedName>
</protein>
<dbReference type="Proteomes" id="UP000199475">
    <property type="component" value="Unassembled WGS sequence"/>
</dbReference>
<gene>
    <name evidence="1" type="ORF">SAMN04488242_0190</name>
</gene>
<evidence type="ECO:0000313" key="1">
    <source>
        <dbReference type="EMBL" id="SDL10023.1"/>
    </source>
</evidence>
<accession>A0A1G9HC08</accession>
<dbReference type="EMBL" id="FNGP01000001">
    <property type="protein sequence ID" value="SDL10023.1"/>
    <property type="molecule type" value="Genomic_DNA"/>
</dbReference>
<dbReference type="AlphaFoldDB" id="A0A1G9HC08"/>
<sequence>MMRRVLWFLAVCGVVFVAFSLKDRHDRKRRRELWAEATD</sequence>
<reference evidence="1 2" key="1">
    <citation type="submission" date="2016-10" db="EMBL/GenBank/DDBJ databases">
        <authorList>
            <person name="de Groot N.N."/>
        </authorList>
    </citation>
    <scope>NUCLEOTIDE SEQUENCE [LARGE SCALE GENOMIC DNA]</scope>
    <source>
        <strain evidence="1 2">CGMCC 1.9159</strain>
    </source>
</reference>
<name>A0A1G9HC08_9ACTN</name>
<organism evidence="1 2">
    <name type="scientific">Tessaracoccus oleiagri</name>
    <dbReference type="NCBI Taxonomy" id="686624"/>
    <lineage>
        <taxon>Bacteria</taxon>
        <taxon>Bacillati</taxon>
        <taxon>Actinomycetota</taxon>
        <taxon>Actinomycetes</taxon>
        <taxon>Propionibacteriales</taxon>
        <taxon>Propionibacteriaceae</taxon>
        <taxon>Tessaracoccus</taxon>
    </lineage>
</organism>